<name>A0AA35TEH9_GEOBA</name>
<evidence type="ECO:0000313" key="2">
    <source>
        <dbReference type="EMBL" id="CAI8046472.1"/>
    </source>
</evidence>
<comment type="caution">
    <text evidence="2">The sequence shown here is derived from an EMBL/GenBank/DDBJ whole genome shotgun (WGS) entry which is preliminary data.</text>
</comment>
<keyword evidence="1" id="KW-0472">Membrane</keyword>
<proteinExistence type="predicted"/>
<keyword evidence="1" id="KW-0812">Transmembrane</keyword>
<dbReference type="Proteomes" id="UP001174909">
    <property type="component" value="Unassembled WGS sequence"/>
</dbReference>
<feature type="transmembrane region" description="Helical" evidence="1">
    <location>
        <begin position="63"/>
        <end position="86"/>
    </location>
</feature>
<sequence length="171" mass="19317">MPPFVSLVAKTKEDKAHYDWMGYTGNFIALCGLIPLPFAGYWLGREIYMFNNTMGINMMGSLFSWLFIIQAVMIGVLFIGANYYLWSGMTRIAGAERYARFRPYMITIIVLSVAIWMTPRTLIMTPTEMAAIGGQNHPLVGFFGLMTAKNTVVNLIIFDHLSQFSVLPPIR</sequence>
<reference evidence="2" key="1">
    <citation type="submission" date="2023-03" db="EMBL/GenBank/DDBJ databases">
        <authorList>
            <person name="Steffen K."/>
            <person name="Cardenas P."/>
        </authorList>
    </citation>
    <scope>NUCLEOTIDE SEQUENCE</scope>
</reference>
<evidence type="ECO:0000313" key="3">
    <source>
        <dbReference type="Proteomes" id="UP001174909"/>
    </source>
</evidence>
<protein>
    <submittedName>
        <fullName evidence="2">Uncharacterized protein</fullName>
    </submittedName>
</protein>
<feature type="transmembrane region" description="Helical" evidence="1">
    <location>
        <begin position="20"/>
        <end position="43"/>
    </location>
</feature>
<gene>
    <name evidence="2" type="ORF">GBAR_LOCUS25711</name>
</gene>
<dbReference type="AlphaFoldDB" id="A0AA35TEH9"/>
<evidence type="ECO:0000256" key="1">
    <source>
        <dbReference type="SAM" id="Phobius"/>
    </source>
</evidence>
<keyword evidence="3" id="KW-1185">Reference proteome</keyword>
<dbReference type="EMBL" id="CASHTH010003565">
    <property type="protein sequence ID" value="CAI8046472.1"/>
    <property type="molecule type" value="Genomic_DNA"/>
</dbReference>
<organism evidence="2 3">
    <name type="scientific">Geodia barretti</name>
    <name type="common">Barrett's horny sponge</name>
    <dbReference type="NCBI Taxonomy" id="519541"/>
    <lineage>
        <taxon>Eukaryota</taxon>
        <taxon>Metazoa</taxon>
        <taxon>Porifera</taxon>
        <taxon>Demospongiae</taxon>
        <taxon>Heteroscleromorpha</taxon>
        <taxon>Tetractinellida</taxon>
        <taxon>Astrophorina</taxon>
        <taxon>Geodiidae</taxon>
        <taxon>Geodia</taxon>
    </lineage>
</organism>
<accession>A0AA35TEH9</accession>
<keyword evidence="1" id="KW-1133">Transmembrane helix</keyword>
<feature type="transmembrane region" description="Helical" evidence="1">
    <location>
        <begin position="101"/>
        <end position="119"/>
    </location>
</feature>